<comment type="subunit">
    <text evidence="5">Associates with stalled 50S ribosomal subunits. Binds to RqcH, 23S rRNA and the P-site tRNA. Does not require RqcH for association with 50S subunits.</text>
</comment>
<comment type="similarity">
    <text evidence="5">Belongs to the RqcP family.</text>
</comment>
<dbReference type="Proteomes" id="UP000008544">
    <property type="component" value="Chromosome"/>
</dbReference>
<proteinExistence type="inferred from homology"/>
<evidence type="ECO:0000256" key="2">
    <source>
        <dbReference type="ARBA" id="ARBA00022730"/>
    </source>
</evidence>
<dbReference type="InterPro" id="IPR002942">
    <property type="entry name" value="S4_RNA-bd"/>
</dbReference>
<dbReference type="OrthoDB" id="9805210at2"/>
<dbReference type="GO" id="GO:0019843">
    <property type="term" value="F:rRNA binding"/>
    <property type="evidence" value="ECO:0007669"/>
    <property type="project" value="UniProtKB-UniRule"/>
</dbReference>
<dbReference type="InterPro" id="IPR025490">
    <property type="entry name" value="RqcP"/>
</dbReference>
<keyword evidence="1 5" id="KW-0820">tRNA-binding</keyword>
<gene>
    <name evidence="5" type="primary">rqcP</name>
    <name evidence="7" type="ordered locus">Daud_0076</name>
</gene>
<reference evidence="8" key="1">
    <citation type="submission" date="2007-10" db="EMBL/GenBank/DDBJ databases">
        <title>Complete sequence of chromosome of Desulforudis audaxviator MP104C.</title>
        <authorList>
            <person name="Copeland A."/>
            <person name="Lucas S."/>
            <person name="Lapidus A."/>
            <person name="Barry K."/>
            <person name="Glavina del Rio T."/>
            <person name="Dalin E."/>
            <person name="Tice H."/>
            <person name="Bruce D."/>
            <person name="Pitluck S."/>
            <person name="Lowry S.R."/>
            <person name="Larimer F."/>
            <person name="Land M.L."/>
            <person name="Hauser L."/>
            <person name="Kyrpides N."/>
            <person name="Ivanova N.N."/>
            <person name="Richardson P."/>
        </authorList>
    </citation>
    <scope>NUCLEOTIDE SEQUENCE [LARGE SCALE GENOMIC DNA]</scope>
    <source>
        <strain evidence="8">MP104C</strain>
    </source>
</reference>
<evidence type="ECO:0000256" key="3">
    <source>
        <dbReference type="ARBA" id="ARBA00022884"/>
    </source>
</evidence>
<dbReference type="GO" id="GO:0000049">
    <property type="term" value="F:tRNA binding"/>
    <property type="evidence" value="ECO:0007669"/>
    <property type="project" value="UniProtKB-UniRule"/>
</dbReference>
<dbReference type="HOGENOM" id="CLU_101003_4_0_9"/>
<dbReference type="GO" id="GO:0043023">
    <property type="term" value="F:ribosomal large subunit binding"/>
    <property type="evidence" value="ECO:0007669"/>
    <property type="project" value="UniProtKB-UniRule"/>
</dbReference>
<keyword evidence="2 5" id="KW-0699">rRNA-binding</keyword>
<evidence type="ECO:0000259" key="6">
    <source>
        <dbReference type="SMART" id="SM00363"/>
    </source>
</evidence>
<evidence type="ECO:0000313" key="8">
    <source>
        <dbReference type="Proteomes" id="UP000008544"/>
    </source>
</evidence>
<accession>B1I183</accession>
<evidence type="ECO:0000256" key="5">
    <source>
        <dbReference type="HAMAP-Rule" id="MF_00871"/>
    </source>
</evidence>
<dbReference type="CDD" id="cd00165">
    <property type="entry name" value="S4"/>
    <property type="match status" value="1"/>
</dbReference>
<dbReference type="Gene3D" id="3.10.290.10">
    <property type="entry name" value="RNA-binding S4 domain"/>
    <property type="match status" value="1"/>
</dbReference>
<dbReference type="PIRSF" id="PIRSF038881">
    <property type="entry name" value="RNAbp_HP1423"/>
    <property type="match status" value="1"/>
</dbReference>
<protein>
    <recommendedName>
        <fullName evidence="5">RQC P-site tRNA stabilizing factor</fullName>
        <shortName evidence="5">RqcP</shortName>
    </recommendedName>
    <alternativeName>
        <fullName evidence="5">Ribosome-associated protein quality control protein P</fullName>
    </alternativeName>
</protein>
<dbReference type="SUPFAM" id="SSF55174">
    <property type="entry name" value="Alpha-L RNA-binding motif"/>
    <property type="match status" value="1"/>
</dbReference>
<dbReference type="KEGG" id="dau:Daud_0076"/>
<feature type="domain" description="RNA-binding S4" evidence="6">
    <location>
        <begin position="1"/>
        <end position="62"/>
    </location>
</feature>
<dbReference type="InterPro" id="IPR036986">
    <property type="entry name" value="S4_RNA-bd_sf"/>
</dbReference>
<dbReference type="GO" id="GO:0072344">
    <property type="term" value="P:rescue of stalled ribosome"/>
    <property type="evidence" value="ECO:0007669"/>
    <property type="project" value="UniProtKB-UniRule"/>
</dbReference>
<dbReference type="RefSeq" id="WP_012301238.1">
    <property type="nucleotide sequence ID" value="NC_010424.1"/>
</dbReference>
<name>B1I183_DESAP</name>
<dbReference type="STRING" id="477974.Daud_0076"/>
<dbReference type="PROSITE" id="PS50889">
    <property type="entry name" value="S4"/>
    <property type="match status" value="1"/>
</dbReference>
<sequence length="88" mass="9598">MRLDKFLKVSRLIKRRALAKEVCDQGLVTVNGRLAKAGTPVNPGDIVRVQLGSRNLYFEVLRLDEHVPAGSAADLYRPLDNGKVSGPG</sequence>
<dbReference type="AlphaFoldDB" id="B1I183"/>
<dbReference type="SMART" id="SM00363">
    <property type="entry name" value="S4"/>
    <property type="match status" value="1"/>
</dbReference>
<evidence type="ECO:0000313" key="7">
    <source>
        <dbReference type="EMBL" id="ACA58644.1"/>
    </source>
</evidence>
<reference evidence="7 8" key="2">
    <citation type="journal article" date="2008" name="Science">
        <title>Environmental genomics reveals a single-species ecosystem deep within Earth.</title>
        <authorList>
            <person name="Chivian D."/>
            <person name="Brodie E.L."/>
            <person name="Alm E.J."/>
            <person name="Culley D.E."/>
            <person name="Dehal P.S."/>
            <person name="Desantis T.Z."/>
            <person name="Gihring T.M."/>
            <person name="Lapidus A."/>
            <person name="Lin L.H."/>
            <person name="Lowry S.R."/>
            <person name="Moser D.P."/>
            <person name="Richardson P.M."/>
            <person name="Southam G."/>
            <person name="Wanger G."/>
            <person name="Pratt L.M."/>
            <person name="Andersen G.L."/>
            <person name="Hazen T.C."/>
            <person name="Brockman F.J."/>
            <person name="Arkin A.P."/>
            <person name="Onstott T.C."/>
        </authorList>
    </citation>
    <scope>NUCLEOTIDE SEQUENCE [LARGE SCALE GENOMIC DNA]</scope>
    <source>
        <strain evidence="7 8">MP104C</strain>
    </source>
</reference>
<dbReference type="eggNOG" id="COG1188">
    <property type="taxonomic scope" value="Bacteria"/>
</dbReference>
<comment type="function">
    <text evidence="5">Key component of the ribosome quality control system (RQC), a ribosome-associated complex that mediates the extraction of incompletely synthesized nascent chains from stalled ribosomes and their subsequent degradation. RqcH recruits Ala-charged tRNA, and with RqcP directs the elongation of stalled nascent chains on 50S ribosomal subunits, leading to non-templated C-terminal alanine extensions (Ala tail). The Ala tail promotes nascent chain degradation. RqcP is associated with the translocation-like movement of the peptidyl-tRNA from the A-site into the P-site.</text>
</comment>
<evidence type="ECO:0000256" key="4">
    <source>
        <dbReference type="ARBA" id="ARBA00022917"/>
    </source>
</evidence>
<keyword evidence="4 5" id="KW-0648">Protein biosynthesis</keyword>
<keyword evidence="8" id="KW-1185">Reference proteome</keyword>
<dbReference type="HAMAP" id="MF_00871">
    <property type="entry name" value="RqcP"/>
    <property type="match status" value="1"/>
</dbReference>
<organism evidence="7 8">
    <name type="scientific">Desulforudis audaxviator (strain MP104C)</name>
    <dbReference type="NCBI Taxonomy" id="477974"/>
    <lineage>
        <taxon>Bacteria</taxon>
        <taxon>Bacillati</taxon>
        <taxon>Bacillota</taxon>
        <taxon>Clostridia</taxon>
        <taxon>Thermoanaerobacterales</taxon>
        <taxon>Candidatus Desulforudaceae</taxon>
        <taxon>Candidatus Desulforudis</taxon>
    </lineage>
</organism>
<keyword evidence="3 5" id="KW-0694">RNA-binding</keyword>
<dbReference type="Pfam" id="PF01479">
    <property type="entry name" value="S4"/>
    <property type="match status" value="1"/>
</dbReference>
<dbReference type="EMBL" id="CP000860">
    <property type="protein sequence ID" value="ACA58644.1"/>
    <property type="molecule type" value="Genomic_DNA"/>
</dbReference>
<evidence type="ECO:0000256" key="1">
    <source>
        <dbReference type="ARBA" id="ARBA00022555"/>
    </source>
</evidence>